<dbReference type="GO" id="GO:0031267">
    <property type="term" value="F:small GTPase binding"/>
    <property type="evidence" value="ECO:0007669"/>
    <property type="project" value="TreeGrafter"/>
</dbReference>
<evidence type="ECO:0000256" key="3">
    <source>
        <dbReference type="ARBA" id="ARBA00022927"/>
    </source>
</evidence>
<keyword evidence="5" id="KW-1185">Reference proteome</keyword>
<dbReference type="PANTHER" id="PTHR15837:SF0">
    <property type="entry name" value="RAN GUANINE NUCLEOTIDE RELEASE FACTOR"/>
    <property type="match status" value="1"/>
</dbReference>
<keyword evidence="2" id="KW-0813">Transport</keyword>
<dbReference type="GO" id="GO:0005634">
    <property type="term" value="C:nucleus"/>
    <property type="evidence" value="ECO:0007669"/>
    <property type="project" value="TreeGrafter"/>
</dbReference>
<dbReference type="GO" id="GO:0005085">
    <property type="term" value="F:guanyl-nucleotide exchange factor activity"/>
    <property type="evidence" value="ECO:0007669"/>
    <property type="project" value="TreeGrafter"/>
</dbReference>
<name>A0A165MAK5_9APHY</name>
<dbReference type="Proteomes" id="UP000076727">
    <property type="component" value="Unassembled WGS sequence"/>
</dbReference>
<reference evidence="4 5" key="1">
    <citation type="journal article" date="2016" name="Mol. Biol. Evol.">
        <title>Comparative Genomics of Early-Diverging Mushroom-Forming Fungi Provides Insights into the Origins of Lignocellulose Decay Capabilities.</title>
        <authorList>
            <person name="Nagy L.G."/>
            <person name="Riley R."/>
            <person name="Tritt A."/>
            <person name="Adam C."/>
            <person name="Daum C."/>
            <person name="Floudas D."/>
            <person name="Sun H."/>
            <person name="Yadav J.S."/>
            <person name="Pangilinan J."/>
            <person name="Larsson K.H."/>
            <person name="Matsuura K."/>
            <person name="Barry K."/>
            <person name="Labutti K."/>
            <person name="Kuo R."/>
            <person name="Ohm R.A."/>
            <person name="Bhattacharya S.S."/>
            <person name="Shirouzu T."/>
            <person name="Yoshinaga Y."/>
            <person name="Martin F.M."/>
            <person name="Grigoriev I.V."/>
            <person name="Hibbett D.S."/>
        </authorList>
    </citation>
    <scope>NUCLEOTIDE SEQUENCE [LARGE SCALE GENOMIC DNA]</scope>
    <source>
        <strain evidence="4 5">L-15889</strain>
    </source>
</reference>
<gene>
    <name evidence="4" type="ORF">DAEQUDRAFT_731372</name>
</gene>
<proteinExistence type="inferred from homology"/>
<keyword evidence="3" id="KW-0653">Protein transport</keyword>
<comment type="similarity">
    <text evidence="1">Belongs to the MOG1 family.</text>
</comment>
<dbReference type="AlphaFoldDB" id="A0A165MAK5"/>
<evidence type="ECO:0000313" key="4">
    <source>
        <dbReference type="EMBL" id="KZT65435.1"/>
    </source>
</evidence>
<dbReference type="OrthoDB" id="10255285at2759"/>
<evidence type="ECO:0000256" key="2">
    <source>
        <dbReference type="ARBA" id="ARBA00022448"/>
    </source>
</evidence>
<dbReference type="InterPro" id="IPR007681">
    <property type="entry name" value="Mog1"/>
</dbReference>
<dbReference type="SUPFAM" id="SSF55724">
    <property type="entry name" value="Mog1p/PsbP-like"/>
    <property type="match status" value="1"/>
</dbReference>
<dbReference type="STRING" id="1314783.A0A165MAK5"/>
<dbReference type="GO" id="GO:0006606">
    <property type="term" value="P:protein import into nucleus"/>
    <property type="evidence" value="ECO:0007669"/>
    <property type="project" value="TreeGrafter"/>
</dbReference>
<evidence type="ECO:0000256" key="1">
    <source>
        <dbReference type="ARBA" id="ARBA00010307"/>
    </source>
</evidence>
<dbReference type="InterPro" id="IPR016123">
    <property type="entry name" value="Mog1/PsbP_a/b/a-sand"/>
</dbReference>
<dbReference type="EMBL" id="KV429105">
    <property type="protein sequence ID" value="KZT65435.1"/>
    <property type="molecule type" value="Genomic_DNA"/>
</dbReference>
<dbReference type="Gene3D" id="3.40.1000.10">
    <property type="entry name" value="Mog1/PsbP, alpha/beta/alpha sandwich"/>
    <property type="match status" value="1"/>
</dbReference>
<organism evidence="4 5">
    <name type="scientific">Daedalea quercina L-15889</name>
    <dbReference type="NCBI Taxonomy" id="1314783"/>
    <lineage>
        <taxon>Eukaryota</taxon>
        <taxon>Fungi</taxon>
        <taxon>Dikarya</taxon>
        <taxon>Basidiomycota</taxon>
        <taxon>Agaricomycotina</taxon>
        <taxon>Agaricomycetes</taxon>
        <taxon>Polyporales</taxon>
        <taxon>Fomitopsis</taxon>
    </lineage>
</organism>
<evidence type="ECO:0000313" key="5">
    <source>
        <dbReference type="Proteomes" id="UP000076727"/>
    </source>
</evidence>
<dbReference type="Pfam" id="PF04603">
    <property type="entry name" value="Mog1"/>
    <property type="match status" value="1"/>
</dbReference>
<sequence>MSTTATRDLFGGAITATLPAELVDASDLRQVPDTQEVFLYPDSDISIIFEILQCVDATEAVDIAKLHFGSIAHDNDAVEQTVIEVSKLTGEGSGNRTPLPVVLRGTQLVRKFNHADPDELRVLLAVYRLQEQNVDLVLSMNVPMKTSDGANIAEGDFITARETFSTAVESLRIVDYDLFV</sequence>
<protein>
    <submittedName>
        <fullName evidence="4">Mog1p/PsbP-like protein</fullName>
    </submittedName>
</protein>
<accession>A0A165MAK5</accession>
<dbReference type="PANTHER" id="PTHR15837">
    <property type="entry name" value="RAN GUANINE NUCLEOTIDE RELEASE FACTOR"/>
    <property type="match status" value="1"/>
</dbReference>